<reference evidence="13 15" key="1">
    <citation type="journal article" date="2011" name="Science">
        <title>Comparative functional genomics of the fission yeasts.</title>
        <authorList>
            <person name="Rhind N."/>
            <person name="Chen Z."/>
            <person name="Yassour M."/>
            <person name="Thompson D.A."/>
            <person name="Haas B.J."/>
            <person name="Habib N."/>
            <person name="Wapinski I."/>
            <person name="Roy S."/>
            <person name="Lin M.F."/>
            <person name="Heiman D.I."/>
            <person name="Young S.K."/>
            <person name="Furuya K."/>
            <person name="Guo Y."/>
            <person name="Pidoux A."/>
            <person name="Chen H.M."/>
            <person name="Robbertse B."/>
            <person name="Goldberg J.M."/>
            <person name="Aoki K."/>
            <person name="Bayne E.H."/>
            <person name="Berlin A.M."/>
            <person name="Desjardins C.A."/>
            <person name="Dobbs E."/>
            <person name="Dukaj L."/>
            <person name="Fan L."/>
            <person name="FitzGerald M.G."/>
            <person name="French C."/>
            <person name="Gujja S."/>
            <person name="Hansen K."/>
            <person name="Keifenheim D."/>
            <person name="Levin J.Z."/>
            <person name="Mosher R.A."/>
            <person name="Mueller C.A."/>
            <person name="Pfiffner J."/>
            <person name="Priest M."/>
            <person name="Russ C."/>
            <person name="Smialowska A."/>
            <person name="Swoboda P."/>
            <person name="Sykes S.M."/>
            <person name="Vaughn M."/>
            <person name="Vengrova S."/>
            <person name="Yoder R."/>
            <person name="Zeng Q."/>
            <person name="Allshire R."/>
            <person name="Baulcombe D."/>
            <person name="Birren B.W."/>
            <person name="Brown W."/>
            <person name="Ekwall K."/>
            <person name="Kellis M."/>
            <person name="Leatherwood J."/>
            <person name="Levin H."/>
            <person name="Margalit H."/>
            <person name="Martienssen R."/>
            <person name="Nieduszynski C.A."/>
            <person name="Spatafora J.W."/>
            <person name="Friedman N."/>
            <person name="Dalgaard J.Z."/>
            <person name="Baumann P."/>
            <person name="Niki H."/>
            <person name="Regev A."/>
            <person name="Nusbaum C."/>
        </authorList>
    </citation>
    <scope>NUCLEOTIDE SEQUENCE [LARGE SCALE GENOMIC DNA]</scope>
    <source>
        <strain evidence="15">yFS275 / FY16936</strain>
    </source>
</reference>
<sequence length="625" mass="71611">MPSIGFCKTSPTKNEKNKEDTQKQFPVPVSDAQVNEWERQVTSLNMSIRALIENARLFRDSWRCVVCTGPSLIAAWIALYRQIPPEKSLAASVGTLVEWNKALESQRREVLLLLQPFDYSILAPCKEVKHYMKKADELVQKRTRKKAEFDKLQKDLLSLYELHEPESQRHKLKSFRSSLQRVNKELDELNRVLAKNIPAIISKSRTLFQHLLKRFYKTHFQIARKMFIAVRPWDCFQDDILQTWNEEFGEIREAMERLQLLSGTLSRTTSLSSLPRIDTSVSSLSQNNSPLYNSAISESSSANSSFLWLSPNVPDTRYKDKTLRTVKDFASSPVKSLSSTSLSVKSVNPPTFSFQQSDYSVLPEESLNNVQLVPEDWSFLASGNANAVFEYTGKDPYFRGKVLRVRRRGQTLLSQDVHSYFYSTIRPLFQGFEKHLLDITLLPTTREFLEALQKTSNMLLNLNDTSGIIMRDLNEGLEMKPKWLSQSPTAPTDWVVCRTCAICRMRGKPVGFCPLRLDPDNWERFSSALRNVVSGNVARRIYNSGILKRLRSLQKQFETSNISLAMTLRDVTLYIGVTGITIIDLDPKDGNVKQARWEKDEKDLIQGGWYYGRGMKASDQPCRSV</sequence>
<dbReference type="GO" id="GO:0005634">
    <property type="term" value="C:nucleus"/>
    <property type="evidence" value="ECO:0000318"/>
    <property type="project" value="GO_Central"/>
</dbReference>
<dbReference type="GO" id="GO:0035299">
    <property type="term" value="F:inositol-1,3,4,5,6-pentakisphosphate 2-kinase activity"/>
    <property type="evidence" value="ECO:0000318"/>
    <property type="project" value="GO_Central"/>
</dbReference>
<dbReference type="GeneID" id="7047404"/>
<dbReference type="RefSeq" id="XP_002172401.1">
    <property type="nucleotide sequence ID" value="XM_002172365.1"/>
</dbReference>
<dbReference type="InterPro" id="IPR027267">
    <property type="entry name" value="AH/BAR_dom_sf"/>
</dbReference>
<feature type="compositionally biased region" description="Basic and acidic residues" evidence="12">
    <location>
        <begin position="13"/>
        <end position="22"/>
    </location>
</feature>
<comment type="similarity">
    <text evidence="3">Belongs to the IPK1 type 1 family.</text>
</comment>
<evidence type="ECO:0000256" key="4">
    <source>
        <dbReference type="ARBA" id="ARBA00012023"/>
    </source>
</evidence>
<gene>
    <name evidence="14" type="primary">ipk1</name>
    <name evidence="13" type="ORF">SJAG_01148</name>
</gene>
<dbReference type="VEuPathDB" id="FungiDB:SJAG_01148"/>
<organism evidence="13 15">
    <name type="scientific">Schizosaccharomyces japonicus (strain yFS275 / FY16936)</name>
    <name type="common">Fission yeast</name>
    <dbReference type="NCBI Taxonomy" id="402676"/>
    <lineage>
        <taxon>Eukaryota</taxon>
        <taxon>Fungi</taxon>
        <taxon>Dikarya</taxon>
        <taxon>Ascomycota</taxon>
        <taxon>Taphrinomycotina</taxon>
        <taxon>Schizosaccharomycetes</taxon>
        <taxon>Schizosaccharomycetales</taxon>
        <taxon>Schizosaccharomycetaceae</taxon>
        <taxon>Schizosaccharomyces</taxon>
    </lineage>
</organism>
<name>B6JZV8_SCHJY</name>
<keyword evidence="8 10" id="KW-0418">Kinase</keyword>
<evidence type="ECO:0000256" key="10">
    <source>
        <dbReference type="RuleBase" id="RU364126"/>
    </source>
</evidence>
<evidence type="ECO:0000256" key="7">
    <source>
        <dbReference type="ARBA" id="ARBA00022741"/>
    </source>
</evidence>
<evidence type="ECO:0000313" key="14">
    <source>
        <dbReference type="JaponicusDB" id="SJAG_01148"/>
    </source>
</evidence>
<dbReference type="CDD" id="cd07599">
    <property type="entry name" value="BAR_Rvs167p"/>
    <property type="match status" value="1"/>
</dbReference>
<accession>B6JZV8</accession>
<dbReference type="eggNOG" id="ENOG502S7VH">
    <property type="taxonomic scope" value="Eukaryota"/>
</dbReference>
<evidence type="ECO:0000256" key="3">
    <source>
        <dbReference type="ARBA" id="ARBA00008305"/>
    </source>
</evidence>
<keyword evidence="11" id="KW-0175">Coiled coil</keyword>
<dbReference type="Proteomes" id="UP000001744">
    <property type="component" value="Unassembled WGS sequence"/>
</dbReference>
<dbReference type="SUPFAM" id="SSF103657">
    <property type="entry name" value="BAR/IMD domain-like"/>
    <property type="match status" value="1"/>
</dbReference>
<dbReference type="OMA" id="WVVCRTC"/>
<keyword evidence="15" id="KW-1185">Reference proteome</keyword>
<comment type="function">
    <text evidence="10">Phosphorylates Ins(1,3,4,5,6)P5 at position 2 to form Ins(1,2,3,4,5,6)P6 (InsP6 or phytate).</text>
</comment>
<evidence type="ECO:0000256" key="2">
    <source>
        <dbReference type="ARBA" id="ARBA00003979"/>
    </source>
</evidence>
<evidence type="ECO:0000256" key="11">
    <source>
        <dbReference type="SAM" id="Coils"/>
    </source>
</evidence>
<evidence type="ECO:0000256" key="8">
    <source>
        <dbReference type="ARBA" id="ARBA00022777"/>
    </source>
</evidence>
<evidence type="ECO:0000313" key="13">
    <source>
        <dbReference type="EMBL" id="EEB06108.1"/>
    </source>
</evidence>
<keyword evidence="9 10" id="KW-0067">ATP-binding</keyword>
<comment type="function">
    <text evidence="2">Has kinase activity and phosphorylates inositol-1,3,4,5,6-pentakisphosphate (Ins(1,3,4,5,6)P5) to produce 1,2,3,4,5,6-hexakisphosphate (InsP6), also known as phytate.</text>
</comment>
<feature type="coiled-coil region" evidence="11">
    <location>
        <begin position="135"/>
        <end position="192"/>
    </location>
</feature>
<dbReference type="PANTHER" id="PTHR14456:SF2">
    <property type="entry name" value="INOSITOL-PENTAKISPHOSPHATE 2-KINASE"/>
    <property type="match status" value="1"/>
</dbReference>
<evidence type="ECO:0000256" key="1">
    <source>
        <dbReference type="ARBA" id="ARBA00001774"/>
    </source>
</evidence>
<dbReference type="Gene3D" id="3.30.200.110">
    <property type="entry name" value="Inositol-pentakisphosphate 2-kinase, N-lobe"/>
    <property type="match status" value="1"/>
</dbReference>
<evidence type="ECO:0000256" key="12">
    <source>
        <dbReference type="SAM" id="MobiDB-lite"/>
    </source>
</evidence>
<dbReference type="InterPro" id="IPR009286">
    <property type="entry name" value="Ins_P5_2-kin"/>
</dbReference>
<dbReference type="GO" id="GO:0006661">
    <property type="term" value="P:phosphatidylinositol biosynthetic process"/>
    <property type="evidence" value="ECO:0007669"/>
    <property type="project" value="EnsemblFungi"/>
</dbReference>
<dbReference type="JaponicusDB" id="SJAG_01148">
    <property type="gene designation" value="ipk1"/>
</dbReference>
<evidence type="ECO:0000313" key="15">
    <source>
        <dbReference type="Proteomes" id="UP000001744"/>
    </source>
</evidence>
<comment type="catalytic activity">
    <reaction evidence="1 10">
        <text>1D-myo-inositol 1,3,4,5,6-pentakisphosphate + ATP = 1D-myo-inositol hexakisphosphate + ADP + H(+)</text>
        <dbReference type="Rhea" id="RHEA:20313"/>
        <dbReference type="ChEBI" id="CHEBI:15378"/>
        <dbReference type="ChEBI" id="CHEBI:30616"/>
        <dbReference type="ChEBI" id="CHEBI:57733"/>
        <dbReference type="ChEBI" id="CHEBI:58130"/>
        <dbReference type="ChEBI" id="CHEBI:456216"/>
        <dbReference type="EC" id="2.7.1.158"/>
    </reaction>
</comment>
<dbReference type="OrthoDB" id="272370at2759"/>
<proteinExistence type="inferred from homology"/>
<evidence type="ECO:0000256" key="5">
    <source>
        <dbReference type="ARBA" id="ARBA00014846"/>
    </source>
</evidence>
<feature type="region of interest" description="Disordered" evidence="12">
    <location>
        <begin position="1"/>
        <end position="23"/>
    </location>
</feature>
<dbReference type="HOGENOM" id="CLU_437524_0_0_1"/>
<dbReference type="Pfam" id="PF06090">
    <property type="entry name" value="Ins_P5_2-kin"/>
    <property type="match status" value="1"/>
</dbReference>
<dbReference type="GO" id="GO:0032958">
    <property type="term" value="P:inositol phosphate biosynthetic process"/>
    <property type="evidence" value="ECO:0000318"/>
    <property type="project" value="GO_Central"/>
</dbReference>
<dbReference type="InterPro" id="IPR043001">
    <property type="entry name" value="IP5_2-K_N_lobe"/>
</dbReference>
<evidence type="ECO:0000256" key="9">
    <source>
        <dbReference type="ARBA" id="ARBA00022840"/>
    </source>
</evidence>
<dbReference type="EMBL" id="KE651168">
    <property type="protein sequence ID" value="EEB06108.1"/>
    <property type="molecule type" value="Genomic_DNA"/>
</dbReference>
<dbReference type="Gene3D" id="1.20.1270.60">
    <property type="entry name" value="Arfaptin homology (AH) domain/BAR domain"/>
    <property type="match status" value="1"/>
</dbReference>
<dbReference type="STRING" id="402676.B6JZV8"/>
<keyword evidence="7 10" id="KW-0547">Nucleotide-binding</keyword>
<dbReference type="PANTHER" id="PTHR14456">
    <property type="entry name" value="INOSITOL POLYPHOSPHATE KINASE 1"/>
    <property type="match status" value="1"/>
</dbReference>
<dbReference type="AlphaFoldDB" id="B6JZV8"/>
<keyword evidence="6 10" id="KW-0808">Transferase</keyword>
<dbReference type="EC" id="2.7.1.158" evidence="4 10"/>
<comment type="domain">
    <text evidence="10">The EXKPK motif is conserved in inositol-pentakisphosphate 2-kinases of both family 1 and 2.</text>
</comment>
<evidence type="ECO:0000256" key="6">
    <source>
        <dbReference type="ARBA" id="ARBA00022679"/>
    </source>
</evidence>
<protein>
    <recommendedName>
        <fullName evidence="5 10">Inositol-pentakisphosphate 2-kinase</fullName>
        <ecNumber evidence="4 10">2.7.1.158</ecNumber>
    </recommendedName>
</protein>
<dbReference type="GO" id="GO:0005524">
    <property type="term" value="F:ATP binding"/>
    <property type="evidence" value="ECO:0007669"/>
    <property type="project" value="UniProtKB-KW"/>
</dbReference>